<name>A0AAC8YGZ6_9ACTN</name>
<sequence>MLLAVFGIIQAAVLLQARSAVTEAARAAVRAETLAGSHPGDALNAARQVAGPSGVRDITVTVGRSGPLTTVEVRARAPILLDLASTPLSARAVGVREGT</sequence>
<evidence type="ECO:0000313" key="4">
    <source>
        <dbReference type="Proteomes" id="UP000178666"/>
    </source>
</evidence>
<reference evidence="1 3" key="2">
    <citation type="submission" date="2016-02" db="EMBL/GenBank/DDBJ databases">
        <title>Complete Genome Sequence of Propionibacterium acidipropionici ATCC 55737.</title>
        <authorList>
            <person name="Luna Flores C.H."/>
            <person name="Nielsen L.K."/>
            <person name="Marcellin E."/>
        </authorList>
    </citation>
    <scope>NUCLEOTIDE SEQUENCE [LARGE SCALE GENOMIC DNA]</scope>
    <source>
        <strain evidence="1 3">ATCC 55737</strain>
    </source>
</reference>
<dbReference type="EMBL" id="CP014352">
    <property type="protein sequence ID" value="AMS05822.1"/>
    <property type="molecule type" value="Genomic_DNA"/>
</dbReference>
<evidence type="ECO:0008006" key="5">
    <source>
        <dbReference type="Google" id="ProtNLM"/>
    </source>
</evidence>
<reference evidence="2 4" key="1">
    <citation type="journal article" date="2016" name="Plant Dis.">
        <title>Improved production of propionic acid using genome shuffling.</title>
        <authorList>
            <person name="Luna-Flores C.H."/>
            <person name="Palfreyman R.W."/>
            <person name="Kromer J.O."/>
            <person name="Nielsen L.K."/>
            <person name="Marcellin E."/>
        </authorList>
    </citation>
    <scope>NUCLEOTIDE SEQUENCE [LARGE SCALE GENOMIC DNA]</scope>
    <source>
        <strain evidence="2 4">F3E8</strain>
    </source>
</reference>
<evidence type="ECO:0000313" key="3">
    <source>
        <dbReference type="Proteomes" id="UP000075221"/>
    </source>
</evidence>
<dbReference type="EMBL" id="CP015970">
    <property type="protein sequence ID" value="AOZ47289.1"/>
    <property type="molecule type" value="Genomic_DNA"/>
</dbReference>
<dbReference type="Proteomes" id="UP000178666">
    <property type="component" value="Chromosome"/>
</dbReference>
<protein>
    <recommendedName>
        <fullName evidence="5">Pilus assembly protein TadE</fullName>
    </recommendedName>
</protein>
<dbReference type="RefSeq" id="WP_062819825.1">
    <property type="nucleotide sequence ID" value="NZ_CP014352.1"/>
</dbReference>
<evidence type="ECO:0000313" key="1">
    <source>
        <dbReference type="EMBL" id="AMS05822.1"/>
    </source>
</evidence>
<gene>
    <name evidence="2" type="ORF">A8L58_12040</name>
    <name evidence="1" type="ORF">AXH35_10600</name>
</gene>
<dbReference type="Proteomes" id="UP000075221">
    <property type="component" value="Chromosome"/>
</dbReference>
<keyword evidence="4" id="KW-1185">Reference proteome</keyword>
<accession>A0AAC8YGZ6</accession>
<proteinExistence type="predicted"/>
<organism evidence="1 3">
    <name type="scientific">Acidipropionibacterium acidipropionici</name>
    <dbReference type="NCBI Taxonomy" id="1748"/>
    <lineage>
        <taxon>Bacteria</taxon>
        <taxon>Bacillati</taxon>
        <taxon>Actinomycetota</taxon>
        <taxon>Actinomycetes</taxon>
        <taxon>Propionibacteriales</taxon>
        <taxon>Propionibacteriaceae</taxon>
        <taxon>Acidipropionibacterium</taxon>
    </lineage>
</organism>
<dbReference type="AlphaFoldDB" id="A0AAC8YGZ6"/>
<evidence type="ECO:0000313" key="2">
    <source>
        <dbReference type="EMBL" id="AOZ47289.1"/>
    </source>
</evidence>